<dbReference type="Proteomes" id="UP000325440">
    <property type="component" value="Unassembled WGS sequence"/>
</dbReference>
<evidence type="ECO:0008006" key="3">
    <source>
        <dbReference type="Google" id="ProtNLM"/>
    </source>
</evidence>
<dbReference type="OrthoDB" id="5801062at2759"/>
<dbReference type="AlphaFoldDB" id="A0A5E4NSA5"/>
<name>A0A5E4NSA5_9HEMI</name>
<protein>
    <recommendedName>
        <fullName evidence="3">DNA endonuclease activator Ctp1 C-terminal domain-containing protein</fullName>
    </recommendedName>
</protein>
<gene>
    <name evidence="1" type="ORF">CINCED_3A022183</name>
</gene>
<proteinExistence type="predicted"/>
<accession>A0A5E4NSA5</accession>
<dbReference type="EMBL" id="CABPRJ010002408">
    <property type="protein sequence ID" value="VVC45634.1"/>
    <property type="molecule type" value="Genomic_DNA"/>
</dbReference>
<reference evidence="1 2" key="1">
    <citation type="submission" date="2019-08" db="EMBL/GenBank/DDBJ databases">
        <authorList>
            <person name="Alioto T."/>
            <person name="Alioto T."/>
            <person name="Gomez Garrido J."/>
        </authorList>
    </citation>
    <scope>NUCLEOTIDE SEQUENCE [LARGE SCALE GENOMIC DNA]</scope>
</reference>
<evidence type="ECO:0000313" key="1">
    <source>
        <dbReference type="EMBL" id="VVC45634.1"/>
    </source>
</evidence>
<organism evidence="1 2">
    <name type="scientific">Cinara cedri</name>
    <dbReference type="NCBI Taxonomy" id="506608"/>
    <lineage>
        <taxon>Eukaryota</taxon>
        <taxon>Metazoa</taxon>
        <taxon>Ecdysozoa</taxon>
        <taxon>Arthropoda</taxon>
        <taxon>Hexapoda</taxon>
        <taxon>Insecta</taxon>
        <taxon>Pterygota</taxon>
        <taxon>Neoptera</taxon>
        <taxon>Paraneoptera</taxon>
        <taxon>Hemiptera</taxon>
        <taxon>Sternorrhyncha</taxon>
        <taxon>Aphidomorpha</taxon>
        <taxon>Aphidoidea</taxon>
        <taxon>Aphididae</taxon>
        <taxon>Lachninae</taxon>
        <taxon>Cinara</taxon>
    </lineage>
</organism>
<sequence>MSNYQKDSETHANILTDVCLNVCDFIKTITIDNMSKDEKISTFVTKIDDLQLLCSELNTKLNKINEHVKTLADSLHFTFNQDESVIDLLIRWNSSLLKKNVVYSKKRKLYSAYSPLKLSLKDKVDGTKNNLKSTKFEKENKVSSQNELKHVWKLETKRDGNPIDLLKKSKQTTLAFKLQEEKVKMDITTISSSTPKKSNLNLSGNFSPEVLSMKSNNVSKNIYESNSSHENQITDNCNTTCNSHISKEVILKSPSILNPKLIKTNVCENNLINTSQIDVDDTYVSLNHFNTFFKDGENVSTKNDMFKSNESNTTCLLTEKHDQSCNEIIFSPIKVSKYEIPSKIQKKILNTNLLDSFDIIPGLNDKQNDLPNYKFKSDPVRKQNERKLLNGWDCEDCCKFYEANNDNPVEVKKAMNHFSRHRSVKHQHHASTPPGFWDPI</sequence>
<evidence type="ECO:0000313" key="2">
    <source>
        <dbReference type="Proteomes" id="UP000325440"/>
    </source>
</evidence>
<keyword evidence="2" id="KW-1185">Reference proteome</keyword>